<dbReference type="EMBL" id="NHRJ02000012">
    <property type="protein sequence ID" value="PZE19898.1"/>
    <property type="molecule type" value="Genomic_DNA"/>
</dbReference>
<dbReference type="GO" id="GO:0016740">
    <property type="term" value="F:transferase activity"/>
    <property type="evidence" value="ECO:0007669"/>
    <property type="project" value="UniProtKB-KW"/>
</dbReference>
<name>A0A2W1NYJ3_PAEXE</name>
<dbReference type="SUPFAM" id="SSF56112">
    <property type="entry name" value="Protein kinase-like (PK-like)"/>
    <property type="match status" value="1"/>
</dbReference>
<comment type="caution">
    <text evidence="2">The sequence shown here is derived from an EMBL/GenBank/DDBJ whole genome shotgun (WGS) entry which is preliminary data.</text>
</comment>
<organism evidence="2 3">
    <name type="scientific">Paenibacillus xerothermodurans</name>
    <dbReference type="NCBI Taxonomy" id="1977292"/>
    <lineage>
        <taxon>Bacteria</taxon>
        <taxon>Bacillati</taxon>
        <taxon>Bacillota</taxon>
        <taxon>Bacilli</taxon>
        <taxon>Bacillales</taxon>
        <taxon>Paenibacillaceae</taxon>
        <taxon>Paenibacillus</taxon>
    </lineage>
</organism>
<dbReference type="AlphaFoldDB" id="A0A2W1NYJ3"/>
<evidence type="ECO:0000313" key="3">
    <source>
        <dbReference type="Proteomes" id="UP000214746"/>
    </source>
</evidence>
<evidence type="ECO:0000259" key="1">
    <source>
        <dbReference type="Pfam" id="PF01636"/>
    </source>
</evidence>
<dbReference type="PANTHER" id="PTHR21310">
    <property type="entry name" value="AMINOGLYCOSIDE PHOSPHOTRANSFERASE-RELATED-RELATED"/>
    <property type="match status" value="1"/>
</dbReference>
<dbReference type="Proteomes" id="UP000214746">
    <property type="component" value="Unassembled WGS sequence"/>
</dbReference>
<accession>A0A2W1NYJ3</accession>
<dbReference type="CDD" id="cd05155">
    <property type="entry name" value="APH_ChoK_like_1"/>
    <property type="match status" value="1"/>
</dbReference>
<reference evidence="2" key="1">
    <citation type="submission" date="2018-06" db="EMBL/GenBank/DDBJ databases">
        <title>Paenibacillus xerothermodurans sp. nov. an extremely dry heat resistant spore forming bacterium isolated from the soil of Cape Canaveral, Florida.</title>
        <authorList>
            <person name="Seuylemezian A."/>
            <person name="Kaur N."/>
            <person name="Patil P."/>
            <person name="Patil P."/>
            <person name="Mayilraj S."/>
            <person name="Vaishampayan P."/>
        </authorList>
    </citation>
    <scope>NUCLEOTIDE SEQUENCE [LARGE SCALE GENOMIC DNA]</scope>
    <source>
        <strain evidence="2">ATCC 27380</strain>
    </source>
</reference>
<dbReference type="InterPro" id="IPR002575">
    <property type="entry name" value="Aminoglycoside_PTrfase"/>
</dbReference>
<dbReference type="Gene3D" id="3.90.1200.10">
    <property type="match status" value="1"/>
</dbReference>
<dbReference type="Gene3D" id="3.30.200.20">
    <property type="entry name" value="Phosphorylase Kinase, domain 1"/>
    <property type="match status" value="1"/>
</dbReference>
<dbReference type="InterPro" id="IPR051678">
    <property type="entry name" value="AGP_Transferase"/>
</dbReference>
<sequence length="293" mass="33120">MAVDINVSLVSRLITEQFPQWAQLPIKPVDLSGWDNRTFRLGNEMSVRLPSGEGYAAQVEKEQRWLPQLASHLRFPIPTPLAKGAPSEQYPWHWSVYRWIDGENASINTIENLNDFAKQLSKFLRDLQKIDIGGPSPGLHNFYRGGPVSIYDEQTRTAISIVGNQIDKDAATAVWEESIKTTWNRPPVWVHGDVHPTNLLVKKGRLSAVIDFGCSAVGDPACDLTIAWTFFSGESREIFRAGLMIDEDTWSRARGWALWKALITIADHTNPNPSKIEEARRTLNEVLSDEFFH</sequence>
<dbReference type="Pfam" id="PF01636">
    <property type="entry name" value="APH"/>
    <property type="match status" value="1"/>
</dbReference>
<feature type="domain" description="Aminoglycoside phosphotransferase" evidence="1">
    <location>
        <begin position="32"/>
        <end position="256"/>
    </location>
</feature>
<dbReference type="OrthoDB" id="3806873at2"/>
<protein>
    <submittedName>
        <fullName evidence="2">Aminoglycoside phosphotransferase</fullName>
    </submittedName>
</protein>
<gene>
    <name evidence="2" type="ORF">CBW46_016390</name>
</gene>
<dbReference type="InterPro" id="IPR011009">
    <property type="entry name" value="Kinase-like_dom_sf"/>
</dbReference>
<dbReference type="RefSeq" id="WP_089201071.1">
    <property type="nucleotide sequence ID" value="NZ_NHRJ02000012.1"/>
</dbReference>
<keyword evidence="3" id="KW-1185">Reference proteome</keyword>
<dbReference type="PANTHER" id="PTHR21310:SF42">
    <property type="entry name" value="BIFUNCTIONAL AAC_APH"/>
    <property type="match status" value="1"/>
</dbReference>
<evidence type="ECO:0000313" key="2">
    <source>
        <dbReference type="EMBL" id="PZE19898.1"/>
    </source>
</evidence>
<proteinExistence type="predicted"/>